<protein>
    <recommendedName>
        <fullName evidence="3">PqqD family peptide modification chaperone</fullName>
    </recommendedName>
</protein>
<gene>
    <name evidence="1" type="ORF">GJ743_00755</name>
</gene>
<sequence length="267" mass="27935">MVAFVGPSGRGKTTLSATLGAHFGYVSDETVAVDRDLTVHAYRKPLSKVRSNGPKEQVAPRRAGLMDLPVAPLRLAALVLLDRQPDVSAPELTRVPVIDAIAELVPQLSYVTDFEAPLQRLAALCDAVGGVWRVTYGEAATVVPLIPELFSAPPGAARSWRPLEPAQGETWTSTTDFRWGPVSDAIAADGSVAVMSDGVLRVLAGIAPSIWLGIGRGSTFEQLVTQTIAEFGHPPAGDASGLVGGVIDELLSAGLVVRGDRSGRAAV</sequence>
<comment type="caution">
    <text evidence="1">The sequence shown here is derived from an EMBL/GenBank/DDBJ whole genome shotgun (WGS) entry which is preliminary data.</text>
</comment>
<dbReference type="RefSeq" id="WP_155050031.1">
    <property type="nucleotide sequence ID" value="NZ_JBHMAT010000009.1"/>
</dbReference>
<dbReference type="AlphaFoldDB" id="A0A6I3M439"/>
<dbReference type="OrthoDB" id="4793383at2"/>
<organism evidence="1 2">
    <name type="scientific">Agromyces bracchium</name>
    <dbReference type="NCBI Taxonomy" id="88376"/>
    <lineage>
        <taxon>Bacteria</taxon>
        <taxon>Bacillati</taxon>
        <taxon>Actinomycetota</taxon>
        <taxon>Actinomycetes</taxon>
        <taxon>Micrococcales</taxon>
        <taxon>Microbacteriaceae</taxon>
        <taxon>Agromyces</taxon>
    </lineage>
</organism>
<dbReference type="EMBL" id="WMLB01000003">
    <property type="protein sequence ID" value="MTH66897.1"/>
    <property type="molecule type" value="Genomic_DNA"/>
</dbReference>
<evidence type="ECO:0000313" key="2">
    <source>
        <dbReference type="Proteomes" id="UP000433071"/>
    </source>
</evidence>
<dbReference type="Proteomes" id="UP000433071">
    <property type="component" value="Unassembled WGS sequence"/>
</dbReference>
<evidence type="ECO:0008006" key="3">
    <source>
        <dbReference type="Google" id="ProtNLM"/>
    </source>
</evidence>
<accession>A0A6I3M439</accession>
<name>A0A6I3M439_9MICO</name>
<reference evidence="1 2" key="1">
    <citation type="submission" date="2019-11" db="EMBL/GenBank/DDBJ databases">
        <title>Agromyces kandeliae sp. nov., isolated from mangrove soil.</title>
        <authorList>
            <person name="Wang R."/>
        </authorList>
    </citation>
    <scope>NUCLEOTIDE SEQUENCE [LARGE SCALE GENOMIC DNA]</scope>
    <source>
        <strain evidence="1 2">JCM 11433</strain>
    </source>
</reference>
<proteinExistence type="predicted"/>
<keyword evidence="2" id="KW-1185">Reference proteome</keyword>
<evidence type="ECO:0000313" key="1">
    <source>
        <dbReference type="EMBL" id="MTH66897.1"/>
    </source>
</evidence>